<feature type="signal peptide" evidence="1">
    <location>
        <begin position="1"/>
        <end position="25"/>
    </location>
</feature>
<feature type="domain" description="Transglycosylase SLT" evidence="2">
    <location>
        <begin position="39"/>
        <end position="331"/>
    </location>
</feature>
<dbReference type="CDD" id="cd13399">
    <property type="entry name" value="Slt35-like"/>
    <property type="match status" value="1"/>
</dbReference>
<dbReference type="AlphaFoldDB" id="A0A2X4UQI7"/>
<dbReference type="PANTHER" id="PTHR30163">
    <property type="entry name" value="MEMBRANE-BOUND LYTIC MUREIN TRANSGLYCOSYLASE B"/>
    <property type="match status" value="1"/>
</dbReference>
<evidence type="ECO:0000256" key="1">
    <source>
        <dbReference type="SAM" id="SignalP"/>
    </source>
</evidence>
<dbReference type="NCBIfam" id="TIGR02283">
    <property type="entry name" value="MltB_2"/>
    <property type="match status" value="1"/>
</dbReference>
<reference evidence="3 4" key="1">
    <citation type="submission" date="2018-06" db="EMBL/GenBank/DDBJ databases">
        <authorList>
            <consortium name="Pathogen Informatics"/>
            <person name="Doyle S."/>
        </authorList>
    </citation>
    <scope>NUCLEOTIDE SEQUENCE [LARGE SCALE GENOMIC DNA]</scope>
    <source>
        <strain evidence="3 4">NCTC12151</strain>
    </source>
</reference>
<dbReference type="InterPro" id="IPR031304">
    <property type="entry name" value="SLT_2"/>
</dbReference>
<dbReference type="PROSITE" id="PS51257">
    <property type="entry name" value="PROKAR_LIPOPROTEIN"/>
    <property type="match status" value="1"/>
</dbReference>
<dbReference type="OrthoDB" id="9772911at2"/>
<dbReference type="InterPro" id="IPR023346">
    <property type="entry name" value="Lysozyme-like_dom_sf"/>
</dbReference>
<protein>
    <submittedName>
        <fullName evidence="3">Membrane-bound lytic murein transglycosylase B</fullName>
        <ecNumber evidence="3">4.2.2.-</ecNumber>
    </submittedName>
</protein>
<dbReference type="KEGG" id="lri:NCTC12151_01963"/>
<dbReference type="InterPro" id="IPR011970">
    <property type="entry name" value="MltB_2"/>
</dbReference>
<dbReference type="Gene3D" id="1.10.8.350">
    <property type="entry name" value="Bacterial muramidase"/>
    <property type="match status" value="1"/>
</dbReference>
<sequence length="336" mass="36831">MKLSGARQAAAGMLLTIAALGCAWAQPPSSVEAEEEARFSAYVETLKAKALAQGISPQTAEQAFTNVYYLKRVVTADQNQPEKKLTLDDYLRRSLSAKKVKQARTAYRDYGKQLAAASKRSGVPANYIVALWGSESGFGRYQGKEDIISALSTLAFEGRREAFFTEQLMAALLILQQGHITQDRFKGSWAGAMGQSQFMPTSFLKYGADGDGDGKIDIWQNTDDVFASIANYLATEGWNAKEGWGVEVTATNGVQADWVGLTDAHGKSVGQWKKLGIKPVTAVKLPDGQQGWIIQPDDAEGRTFMVFNNFRTLMHWNRSTYFGVNVGMLADSIVQK</sequence>
<dbReference type="Proteomes" id="UP000249005">
    <property type="component" value="Chromosome 1"/>
</dbReference>
<dbReference type="SUPFAM" id="SSF53955">
    <property type="entry name" value="Lysozyme-like"/>
    <property type="match status" value="1"/>
</dbReference>
<evidence type="ECO:0000313" key="3">
    <source>
        <dbReference type="EMBL" id="SQI41123.1"/>
    </source>
</evidence>
<name>A0A2X4UQI7_9GAMM</name>
<dbReference type="RefSeq" id="WP_111740476.1">
    <property type="nucleotide sequence ID" value="NZ_LR698987.1"/>
</dbReference>
<dbReference type="Gene3D" id="1.10.530.10">
    <property type="match status" value="1"/>
</dbReference>
<gene>
    <name evidence="3" type="primary">mltB_2</name>
    <name evidence="3" type="ORF">NCTC12151_01963</name>
</gene>
<dbReference type="GO" id="GO:0009253">
    <property type="term" value="P:peptidoglycan catabolic process"/>
    <property type="evidence" value="ECO:0007669"/>
    <property type="project" value="TreeGrafter"/>
</dbReference>
<evidence type="ECO:0000259" key="2">
    <source>
        <dbReference type="Pfam" id="PF13406"/>
    </source>
</evidence>
<dbReference type="EMBL" id="LS483470">
    <property type="protein sequence ID" value="SQI41123.1"/>
    <property type="molecule type" value="Genomic_DNA"/>
</dbReference>
<accession>A0A2X4UQI7</accession>
<dbReference type="FunFam" id="1.10.8.350:FF:000001">
    <property type="entry name" value="Lytic murein transglycosylase B"/>
    <property type="match status" value="1"/>
</dbReference>
<organism evidence="3 4">
    <name type="scientific">Leminorella richardii</name>
    <dbReference type="NCBI Taxonomy" id="158841"/>
    <lineage>
        <taxon>Bacteria</taxon>
        <taxon>Pseudomonadati</taxon>
        <taxon>Pseudomonadota</taxon>
        <taxon>Gammaproteobacteria</taxon>
        <taxon>Enterobacterales</taxon>
        <taxon>Budviciaceae</taxon>
        <taxon>Leminorella</taxon>
    </lineage>
</organism>
<proteinExistence type="predicted"/>
<dbReference type="InterPro" id="IPR043426">
    <property type="entry name" value="MltB-like"/>
</dbReference>
<dbReference type="GO" id="GO:0008933">
    <property type="term" value="F:peptidoglycan lytic transglycosylase activity"/>
    <property type="evidence" value="ECO:0007669"/>
    <property type="project" value="TreeGrafter"/>
</dbReference>
<dbReference type="Pfam" id="PF13406">
    <property type="entry name" value="SLT_2"/>
    <property type="match status" value="1"/>
</dbReference>
<evidence type="ECO:0000313" key="4">
    <source>
        <dbReference type="Proteomes" id="UP000249005"/>
    </source>
</evidence>
<feature type="chain" id="PRO_5016035259" evidence="1">
    <location>
        <begin position="26"/>
        <end position="336"/>
    </location>
</feature>
<dbReference type="EC" id="4.2.2.-" evidence="3"/>
<keyword evidence="4" id="KW-1185">Reference proteome</keyword>
<dbReference type="PANTHER" id="PTHR30163:SF8">
    <property type="entry name" value="LYTIC MUREIN TRANSGLYCOSYLASE"/>
    <property type="match status" value="1"/>
</dbReference>
<keyword evidence="3" id="KW-0456">Lyase</keyword>
<keyword evidence="1" id="KW-0732">Signal</keyword>